<dbReference type="PROSITE" id="PS50207">
    <property type="entry name" value="CASPASE_P10"/>
    <property type="match status" value="1"/>
</dbReference>
<dbReference type="GO" id="GO:0004197">
    <property type="term" value="F:cysteine-type endopeptidase activity"/>
    <property type="evidence" value="ECO:0007669"/>
    <property type="project" value="InterPro"/>
</dbReference>
<dbReference type="Gene3D" id="3.40.50.1460">
    <property type="match status" value="1"/>
</dbReference>
<evidence type="ECO:0000256" key="1">
    <source>
        <dbReference type="ARBA" id="ARBA00010134"/>
    </source>
</evidence>
<keyword evidence="6" id="KW-1185">Reference proteome</keyword>
<organism evidence="6 7">
    <name type="scientific">Petromyzon marinus</name>
    <name type="common">Sea lamprey</name>
    <dbReference type="NCBI Taxonomy" id="7757"/>
    <lineage>
        <taxon>Eukaryota</taxon>
        <taxon>Metazoa</taxon>
        <taxon>Chordata</taxon>
        <taxon>Craniata</taxon>
        <taxon>Vertebrata</taxon>
        <taxon>Cyclostomata</taxon>
        <taxon>Hyperoartia</taxon>
        <taxon>Petromyzontiformes</taxon>
        <taxon>Petromyzontidae</taxon>
        <taxon>Petromyzon</taxon>
    </lineage>
</organism>
<dbReference type="SMART" id="SM00115">
    <property type="entry name" value="CASc"/>
    <property type="match status" value="1"/>
</dbReference>
<name>A0AAJ7SNQ5_PETMA</name>
<dbReference type="PANTHER" id="PTHR22576">
    <property type="entry name" value="MUCOSA ASSOCIATED LYMPHOID TISSUE LYMPHOMA TRANSLOCATION PROTEIN 1/PARACASPASE"/>
    <property type="match status" value="1"/>
</dbReference>
<reference evidence="7" key="1">
    <citation type="submission" date="2025-08" db="UniProtKB">
        <authorList>
            <consortium name="RefSeq"/>
        </authorList>
    </citation>
    <scope>IDENTIFICATION</scope>
    <source>
        <tissue evidence="7">Sperm</tissue>
    </source>
</reference>
<gene>
    <name evidence="7" type="primary">LOC116939000</name>
</gene>
<dbReference type="InterPro" id="IPR015917">
    <property type="entry name" value="Pept_C14A"/>
</dbReference>
<evidence type="ECO:0000313" key="7">
    <source>
        <dbReference type="RefSeq" id="XP_032802722.1"/>
    </source>
</evidence>
<dbReference type="PROSITE" id="PS50208">
    <property type="entry name" value="CASPASE_P20"/>
    <property type="match status" value="1"/>
</dbReference>
<dbReference type="Pfam" id="PF00656">
    <property type="entry name" value="Peptidase_C14"/>
    <property type="match status" value="1"/>
</dbReference>
<feature type="region of interest" description="Disordered" evidence="3">
    <location>
        <begin position="230"/>
        <end position="255"/>
    </location>
</feature>
<dbReference type="PANTHER" id="PTHR22576:SF41">
    <property type="entry name" value="CASPASE 14, APOPTOSIS-RELATED CYSTEINE PEPTIDASE"/>
    <property type="match status" value="1"/>
</dbReference>
<feature type="domain" description="Caspase family p20" evidence="5">
    <location>
        <begin position="170"/>
        <end position="229"/>
    </location>
</feature>
<evidence type="ECO:0000259" key="4">
    <source>
        <dbReference type="PROSITE" id="PS50207"/>
    </source>
</evidence>
<dbReference type="InterPro" id="IPR011600">
    <property type="entry name" value="Pept_C14_caspase"/>
</dbReference>
<dbReference type="Proteomes" id="UP001318040">
    <property type="component" value="Chromosome 5"/>
</dbReference>
<dbReference type="SUPFAM" id="SSF52129">
    <property type="entry name" value="Caspase-like"/>
    <property type="match status" value="1"/>
</dbReference>
<dbReference type="InterPro" id="IPR002138">
    <property type="entry name" value="Pept_C14_p10"/>
</dbReference>
<dbReference type="RefSeq" id="XP_032802722.1">
    <property type="nucleotide sequence ID" value="XM_032946831.1"/>
</dbReference>
<evidence type="ECO:0000256" key="2">
    <source>
        <dbReference type="RuleBase" id="RU003971"/>
    </source>
</evidence>
<sequence>MNSIKSLNAAHRLRAMGTRNALLVIRRSPVRSPGAATRTQTRCHRKHAMPVTFPSLDCRISTRSQARIVWVGDMSGSGGGEVHKKGTIAQLHGRKSTADTLYRCACVSQPGSEPASQPATCLNTLYRGEDAEHYVAELVEHAWRVSRRVAFNKERLTSHRVSQAGIGIAENRKNAEAFVCVILSHGWHGHFMCCDGTKVHYKDIYSLFNNKAWEHKLKLFIIQACRGDSTDSGAKLEEGENCEQTQESGNRDDASSSLDEACILNDDLFAPPETLTFFSTPEGYVSYRPKLSSCQFIEFVREELTRAWEQRVELVQSLTRVSRRIARDFQSNSKKEQYNGKKQMPCLVSHLTRDVYLVQRQSYTQ</sequence>
<evidence type="ECO:0000313" key="6">
    <source>
        <dbReference type="Proteomes" id="UP001318040"/>
    </source>
</evidence>
<accession>A0AAJ7SNQ5</accession>
<dbReference type="AlphaFoldDB" id="A0AAJ7SNQ5"/>
<proteinExistence type="inferred from homology"/>
<comment type="similarity">
    <text evidence="1 2">Belongs to the peptidase C14A family.</text>
</comment>
<evidence type="ECO:0000256" key="3">
    <source>
        <dbReference type="SAM" id="MobiDB-lite"/>
    </source>
</evidence>
<dbReference type="InterPro" id="IPR001309">
    <property type="entry name" value="Pept_C14_p20"/>
</dbReference>
<dbReference type="InterPro" id="IPR029030">
    <property type="entry name" value="Caspase-like_dom_sf"/>
</dbReference>
<feature type="domain" description="Caspase family p10" evidence="4">
    <location>
        <begin position="273"/>
        <end position="359"/>
    </location>
</feature>
<dbReference type="InterPro" id="IPR052039">
    <property type="entry name" value="Caspase-related_regulators"/>
</dbReference>
<dbReference type="GO" id="GO:0006508">
    <property type="term" value="P:proteolysis"/>
    <property type="evidence" value="ECO:0007669"/>
    <property type="project" value="InterPro"/>
</dbReference>
<dbReference type="PRINTS" id="PR00376">
    <property type="entry name" value="IL1BCENZYME"/>
</dbReference>
<evidence type="ECO:0000259" key="5">
    <source>
        <dbReference type="PROSITE" id="PS50208"/>
    </source>
</evidence>
<protein>
    <submittedName>
        <fullName evidence="7">Caspase-3-like isoform X2</fullName>
    </submittedName>
</protein>